<feature type="compositionally biased region" description="Basic and acidic residues" evidence="1">
    <location>
        <begin position="20"/>
        <end position="35"/>
    </location>
</feature>
<proteinExistence type="predicted"/>
<evidence type="ECO:0000256" key="1">
    <source>
        <dbReference type="SAM" id="MobiDB-lite"/>
    </source>
</evidence>
<dbReference type="EMBL" id="DP000011">
    <property type="protein sequence ID" value="ABA95993.1"/>
    <property type="molecule type" value="Genomic_DNA"/>
</dbReference>
<dbReference type="AlphaFoldDB" id="Q2QWR4"/>
<feature type="region of interest" description="Disordered" evidence="1">
    <location>
        <begin position="137"/>
        <end position="159"/>
    </location>
</feature>
<reference evidence="2" key="2">
    <citation type="submission" date="2005-04" db="EMBL/GenBank/DDBJ databases">
        <authorList>
            <person name="Buell C.R."/>
            <person name="Wing R.A."/>
            <person name="McCombie W.A."/>
            <person name="Ouyang S."/>
        </authorList>
    </citation>
    <scope>NUCLEOTIDE SEQUENCE</scope>
</reference>
<sequence length="185" mass="19738">MRDAALELVTLGGEVPPEVEDARVGEDADDHHREDAEEELAERDAALDGDDEVLRVADGRGSRADVGAGGEREEERLRREVVLARHLEDELGEDDAAGVVGEERAGDGGDDADAEEEVLAAAALPGEHVAEVLEHVGALQEDGDDHGAEEEAEDGEVDRSIDVFSDQIGSPRTLVLILQNWSSVC</sequence>
<reference evidence="2" key="1">
    <citation type="journal article" date="2005" name="BMC Biol.">
        <title>The sequence of rice chromosomes 11 and 12, rich in disease resistance genes and recent gene duplications.</title>
        <authorList>
            <consortium name="The rice chromosomes 11 and 12 sequencing consortia"/>
        </authorList>
    </citation>
    <scope>NUCLEOTIDE SEQUENCE [LARGE SCALE GENOMIC DNA]</scope>
</reference>
<feature type="region of interest" description="Disordered" evidence="1">
    <location>
        <begin position="88"/>
        <end position="112"/>
    </location>
</feature>
<name>Q2QWR4_ORYSJ</name>
<evidence type="ECO:0000313" key="2">
    <source>
        <dbReference type="EMBL" id="ABA95993.1"/>
    </source>
</evidence>
<accession>Q2QWR4</accession>
<feature type="region of interest" description="Disordered" evidence="1">
    <location>
        <begin position="9"/>
        <end position="49"/>
    </location>
</feature>
<reference evidence="2" key="3">
    <citation type="submission" date="2006-01" db="EMBL/GenBank/DDBJ databases">
        <authorList>
            <person name="Buell R."/>
        </authorList>
    </citation>
    <scope>NUCLEOTIDE SEQUENCE</scope>
</reference>
<organism evidence="2">
    <name type="scientific">Oryza sativa subsp. japonica</name>
    <name type="common">Rice</name>
    <dbReference type="NCBI Taxonomy" id="39947"/>
    <lineage>
        <taxon>Eukaryota</taxon>
        <taxon>Viridiplantae</taxon>
        <taxon>Streptophyta</taxon>
        <taxon>Embryophyta</taxon>
        <taxon>Tracheophyta</taxon>
        <taxon>Spermatophyta</taxon>
        <taxon>Magnoliopsida</taxon>
        <taxon>Liliopsida</taxon>
        <taxon>Poales</taxon>
        <taxon>Poaceae</taxon>
        <taxon>BOP clade</taxon>
        <taxon>Oryzoideae</taxon>
        <taxon>Oryzeae</taxon>
        <taxon>Oryzinae</taxon>
        <taxon>Oryza</taxon>
        <taxon>Oryza sativa</taxon>
    </lineage>
</organism>
<protein>
    <submittedName>
        <fullName evidence="2">Uncharacterized protein</fullName>
    </submittedName>
</protein>
<feature type="compositionally biased region" description="Acidic residues" evidence="1">
    <location>
        <begin position="141"/>
        <end position="156"/>
    </location>
</feature>
<gene>
    <name evidence="2" type="ordered locus">LOC_Os12g08480</name>
</gene>